<feature type="transmembrane region" description="Helical" evidence="1">
    <location>
        <begin position="12"/>
        <end position="29"/>
    </location>
</feature>
<gene>
    <name evidence="3" type="ORF">CGS55_07680</name>
</gene>
<evidence type="ECO:0000256" key="1">
    <source>
        <dbReference type="SAM" id="Phobius"/>
    </source>
</evidence>
<dbReference type="PANTHER" id="PTHR37312:SF1">
    <property type="entry name" value="MEMBRANE-BOUND ACYLTRANSFERASE YKRP-RELATED"/>
    <property type="match status" value="1"/>
</dbReference>
<comment type="caution">
    <text evidence="3">The sequence shown here is derived from an EMBL/GenBank/DDBJ whole genome shotgun (WGS) entry which is preliminary data.</text>
</comment>
<dbReference type="AlphaFoldDB" id="A0A2A7A0U2"/>
<dbReference type="InterPro" id="IPR052734">
    <property type="entry name" value="Nod_factor_acetyltransferase"/>
</dbReference>
<feature type="transmembrane region" description="Helical" evidence="1">
    <location>
        <begin position="49"/>
        <end position="69"/>
    </location>
</feature>
<sequence>MKIGGGVLLKKAESLLIPYVVWVCILGSISTLSDHSHIIGNLIVAAKELWFFPTLFMFEAVLILFVEVFKKKKSMTGLGLTLLLMACFIAINQASIARRLFFFGLVVLGYCTQKYTEKTRMMFGSVSAVLYILFMFVAGRKNYFTSADNLTPGYKLIFVFGLSFLGACTILLLSKCLAKTQFCGFLCLVGKNTLYIYVLHYAVLKILNSLLTNKYCLLFICVVVPIIIQYFIKGTLIDNLLFKPYIVCHEMLVGLKKSKLKEEDI</sequence>
<dbReference type="Pfam" id="PF01757">
    <property type="entry name" value="Acyl_transf_3"/>
    <property type="match status" value="1"/>
</dbReference>
<dbReference type="GO" id="GO:0016747">
    <property type="term" value="F:acyltransferase activity, transferring groups other than amino-acyl groups"/>
    <property type="evidence" value="ECO:0007669"/>
    <property type="project" value="InterPro"/>
</dbReference>
<accession>A0A2A7A0U2</accession>
<feature type="transmembrane region" description="Helical" evidence="1">
    <location>
        <begin position="215"/>
        <end position="232"/>
    </location>
</feature>
<dbReference type="PANTHER" id="PTHR37312">
    <property type="entry name" value="MEMBRANE-BOUND ACYLTRANSFERASE YKRP-RELATED"/>
    <property type="match status" value="1"/>
</dbReference>
<evidence type="ECO:0000313" key="4">
    <source>
        <dbReference type="Proteomes" id="UP000219901"/>
    </source>
</evidence>
<dbReference type="EMBL" id="NMTV01000045">
    <property type="protein sequence ID" value="PDX72648.1"/>
    <property type="molecule type" value="Genomic_DNA"/>
</dbReference>
<organism evidence="3 4">
    <name type="scientific">Faecalibacterium prausnitzii</name>
    <dbReference type="NCBI Taxonomy" id="853"/>
    <lineage>
        <taxon>Bacteria</taxon>
        <taxon>Bacillati</taxon>
        <taxon>Bacillota</taxon>
        <taxon>Clostridia</taxon>
        <taxon>Eubacteriales</taxon>
        <taxon>Oscillospiraceae</taxon>
        <taxon>Faecalibacterium</taxon>
    </lineage>
</organism>
<feature type="transmembrane region" description="Helical" evidence="1">
    <location>
        <begin position="76"/>
        <end position="94"/>
    </location>
</feature>
<feature type="domain" description="Acyltransferase 3" evidence="2">
    <location>
        <begin position="8"/>
        <end position="227"/>
    </location>
</feature>
<proteinExistence type="predicted"/>
<evidence type="ECO:0000259" key="2">
    <source>
        <dbReference type="Pfam" id="PF01757"/>
    </source>
</evidence>
<feature type="transmembrane region" description="Helical" evidence="1">
    <location>
        <begin position="152"/>
        <end position="173"/>
    </location>
</feature>
<protein>
    <recommendedName>
        <fullName evidence="2">Acyltransferase 3 domain-containing protein</fullName>
    </recommendedName>
</protein>
<keyword evidence="1" id="KW-0472">Membrane</keyword>
<dbReference type="InterPro" id="IPR002656">
    <property type="entry name" value="Acyl_transf_3_dom"/>
</dbReference>
<name>A0A2A7A0U2_9FIRM</name>
<keyword evidence="1" id="KW-0812">Transmembrane</keyword>
<evidence type="ECO:0000313" key="3">
    <source>
        <dbReference type="EMBL" id="PDX72648.1"/>
    </source>
</evidence>
<keyword evidence="1" id="KW-1133">Transmembrane helix</keyword>
<feature type="transmembrane region" description="Helical" evidence="1">
    <location>
        <begin position="123"/>
        <end position="140"/>
    </location>
</feature>
<reference evidence="3 4" key="1">
    <citation type="journal article" date="2017" name="Front. Microbiol.">
        <title>New Insights into the Diversity of the Genus Faecalibacterium.</title>
        <authorList>
            <person name="Benevides L."/>
            <person name="Burman S."/>
            <person name="Martin R."/>
            <person name="Robert V."/>
            <person name="Thomas M."/>
            <person name="Miquel S."/>
            <person name="Chain F."/>
            <person name="Sokol H."/>
            <person name="Bermudez-Humaran L.G."/>
            <person name="Morrison M."/>
            <person name="Langella P."/>
            <person name="Azevedo V.A."/>
            <person name="Chatel J.M."/>
            <person name="Soares S."/>
        </authorList>
    </citation>
    <scope>NUCLEOTIDE SEQUENCE [LARGE SCALE GENOMIC DNA]</scope>
    <source>
        <strain evidence="3 4">CNCM I 4546</strain>
    </source>
</reference>
<feature type="transmembrane region" description="Helical" evidence="1">
    <location>
        <begin position="185"/>
        <end position="203"/>
    </location>
</feature>
<dbReference type="Proteomes" id="UP000219901">
    <property type="component" value="Unassembled WGS sequence"/>
</dbReference>